<keyword evidence="5" id="KW-1185">Reference proteome</keyword>
<feature type="compositionally biased region" description="Basic residues" evidence="2">
    <location>
        <begin position="1"/>
        <end position="12"/>
    </location>
</feature>
<accession>A0A5C3MD10</accession>
<dbReference type="Proteomes" id="UP000308652">
    <property type="component" value="Unassembled WGS sequence"/>
</dbReference>
<feature type="compositionally biased region" description="Polar residues" evidence="2">
    <location>
        <begin position="61"/>
        <end position="72"/>
    </location>
</feature>
<organism evidence="4 5">
    <name type="scientific">Crucibulum laeve</name>
    <dbReference type="NCBI Taxonomy" id="68775"/>
    <lineage>
        <taxon>Eukaryota</taxon>
        <taxon>Fungi</taxon>
        <taxon>Dikarya</taxon>
        <taxon>Basidiomycota</taxon>
        <taxon>Agaricomycotina</taxon>
        <taxon>Agaricomycetes</taxon>
        <taxon>Agaricomycetidae</taxon>
        <taxon>Agaricales</taxon>
        <taxon>Agaricineae</taxon>
        <taxon>Nidulariaceae</taxon>
        <taxon>Crucibulum</taxon>
    </lineage>
</organism>
<gene>
    <name evidence="4" type="ORF">BDQ12DRAFT_678434</name>
</gene>
<evidence type="ECO:0000259" key="3">
    <source>
        <dbReference type="Pfam" id="PF24883"/>
    </source>
</evidence>
<dbReference type="Gene3D" id="3.40.50.300">
    <property type="entry name" value="P-loop containing nucleotide triphosphate hydrolases"/>
    <property type="match status" value="1"/>
</dbReference>
<dbReference type="InterPro" id="IPR027417">
    <property type="entry name" value="P-loop_NTPase"/>
</dbReference>
<feature type="region of interest" description="Disordered" evidence="2">
    <location>
        <begin position="1"/>
        <end position="29"/>
    </location>
</feature>
<name>A0A5C3MD10_9AGAR</name>
<feature type="region of interest" description="Disordered" evidence="2">
    <location>
        <begin position="44"/>
        <end position="72"/>
    </location>
</feature>
<evidence type="ECO:0000256" key="2">
    <source>
        <dbReference type="SAM" id="MobiDB-lite"/>
    </source>
</evidence>
<dbReference type="OrthoDB" id="4760524at2759"/>
<proteinExistence type="predicted"/>
<dbReference type="InterPro" id="IPR056884">
    <property type="entry name" value="NPHP3-like_N"/>
</dbReference>
<dbReference type="Pfam" id="PF24883">
    <property type="entry name" value="NPHP3_N"/>
    <property type="match status" value="1"/>
</dbReference>
<dbReference type="PANTHER" id="PTHR10039">
    <property type="entry name" value="AMELOGENIN"/>
    <property type="match status" value="1"/>
</dbReference>
<reference evidence="4 5" key="1">
    <citation type="journal article" date="2019" name="Nat. Ecol. Evol.">
        <title>Megaphylogeny resolves global patterns of mushroom evolution.</title>
        <authorList>
            <person name="Varga T."/>
            <person name="Krizsan K."/>
            <person name="Foldi C."/>
            <person name="Dima B."/>
            <person name="Sanchez-Garcia M."/>
            <person name="Sanchez-Ramirez S."/>
            <person name="Szollosi G.J."/>
            <person name="Szarkandi J.G."/>
            <person name="Papp V."/>
            <person name="Albert L."/>
            <person name="Andreopoulos W."/>
            <person name="Angelini C."/>
            <person name="Antonin V."/>
            <person name="Barry K.W."/>
            <person name="Bougher N.L."/>
            <person name="Buchanan P."/>
            <person name="Buyck B."/>
            <person name="Bense V."/>
            <person name="Catcheside P."/>
            <person name="Chovatia M."/>
            <person name="Cooper J."/>
            <person name="Damon W."/>
            <person name="Desjardin D."/>
            <person name="Finy P."/>
            <person name="Geml J."/>
            <person name="Haridas S."/>
            <person name="Hughes K."/>
            <person name="Justo A."/>
            <person name="Karasinski D."/>
            <person name="Kautmanova I."/>
            <person name="Kiss B."/>
            <person name="Kocsube S."/>
            <person name="Kotiranta H."/>
            <person name="LaButti K.M."/>
            <person name="Lechner B.E."/>
            <person name="Liimatainen K."/>
            <person name="Lipzen A."/>
            <person name="Lukacs Z."/>
            <person name="Mihaltcheva S."/>
            <person name="Morgado L.N."/>
            <person name="Niskanen T."/>
            <person name="Noordeloos M.E."/>
            <person name="Ohm R.A."/>
            <person name="Ortiz-Santana B."/>
            <person name="Ovrebo C."/>
            <person name="Racz N."/>
            <person name="Riley R."/>
            <person name="Savchenko A."/>
            <person name="Shiryaev A."/>
            <person name="Soop K."/>
            <person name="Spirin V."/>
            <person name="Szebenyi C."/>
            <person name="Tomsovsky M."/>
            <person name="Tulloss R.E."/>
            <person name="Uehling J."/>
            <person name="Grigoriev I.V."/>
            <person name="Vagvolgyi C."/>
            <person name="Papp T."/>
            <person name="Martin F.M."/>
            <person name="Miettinen O."/>
            <person name="Hibbett D.S."/>
            <person name="Nagy L.G."/>
        </authorList>
    </citation>
    <scope>NUCLEOTIDE SEQUENCE [LARGE SCALE GENOMIC DNA]</scope>
    <source>
        <strain evidence="4 5">CBS 166.37</strain>
    </source>
</reference>
<feature type="domain" description="Nephrocystin 3-like N-terminal" evidence="3">
    <location>
        <begin position="133"/>
        <end position="300"/>
    </location>
</feature>
<evidence type="ECO:0000313" key="4">
    <source>
        <dbReference type="EMBL" id="TFK41748.1"/>
    </source>
</evidence>
<dbReference type="SUPFAM" id="SSF52540">
    <property type="entry name" value="P-loop containing nucleoside triphosphate hydrolases"/>
    <property type="match status" value="1"/>
</dbReference>
<dbReference type="AlphaFoldDB" id="A0A5C3MD10"/>
<dbReference type="EMBL" id="ML213594">
    <property type="protein sequence ID" value="TFK41748.1"/>
    <property type="molecule type" value="Genomic_DNA"/>
</dbReference>
<sequence>MHLFRIPRKTKTKAKDTPTEPLLTPLNSALERTNSVAEVAESIAEETDGFGITEEPREPPTASNVQASSSQEQAITVQGAVTIQPQNATSNPSPPVAVSRLEGILQPVHAGYDRTVGHIARCQQGTRHQIIQKLTDWATGDTRPVCWLSGSAGSGKSAISQTIAEQFAENGQLAGSFFFLRGAGPRSTISSLIPSLAFQLSSSVPTTKPAIEFVIESQPTLLRAAPISEQLEKLLIEPLRAARKSIRTPIFGQSKHKPTIVIDALDECDDKDSIYYFISAIVDFASRKDYLPFKLLLTSRMENHIRNQLERASSCTCRLSLQDYDATNDIRYVLRSHFDLMYPNMPFLWPDSQELEALVRKAGGSFIVASTLFNFITDGTEVPEHKLSQALASRTDTGLDLLYQQVLQLAPPNPHTSLIVDVIMLLREPFSVISLGRLLQIDPREVVNALVGVQSIILIPDDDRKPVLLCHTSLRDFFTSSARSGQFYTNAPPRHVSIVSGLLTVLEHPPHDNIFLDKEDLGRYACRYWVYHLQVALDSGKDTLISFSKPATVRRLKEIERRFLDHWINTLIFHHWVTPILKDFEIIYSTLWLLNRPILLMNIIKDIKDKVDKSQRKSRNQTDSDE</sequence>
<evidence type="ECO:0000256" key="1">
    <source>
        <dbReference type="ARBA" id="ARBA00022737"/>
    </source>
</evidence>
<keyword evidence="1" id="KW-0677">Repeat</keyword>
<evidence type="ECO:0000313" key="5">
    <source>
        <dbReference type="Proteomes" id="UP000308652"/>
    </source>
</evidence>
<protein>
    <recommendedName>
        <fullName evidence="3">Nephrocystin 3-like N-terminal domain-containing protein</fullName>
    </recommendedName>
</protein>